<name>A0A0M2R944_9PROT</name>
<dbReference type="GO" id="GO:0016706">
    <property type="term" value="F:2-oxoglutarate-dependent dioxygenase activity"/>
    <property type="evidence" value="ECO:0007669"/>
    <property type="project" value="UniProtKB-ARBA"/>
</dbReference>
<proteinExistence type="predicted"/>
<accession>A0A0M2R944</accession>
<dbReference type="Gene3D" id="2.60.120.620">
    <property type="entry name" value="q2cbj1_9rhob like domain"/>
    <property type="match status" value="1"/>
</dbReference>
<protein>
    <recommendedName>
        <fullName evidence="3">Phytanoyl-CoA dioxygenase</fullName>
    </recommendedName>
</protein>
<organism evidence="1 2">
    <name type="scientific">Kiloniella litopenaei</name>
    <dbReference type="NCBI Taxonomy" id="1549748"/>
    <lineage>
        <taxon>Bacteria</taxon>
        <taxon>Pseudomonadati</taxon>
        <taxon>Pseudomonadota</taxon>
        <taxon>Alphaproteobacteria</taxon>
        <taxon>Rhodospirillales</taxon>
        <taxon>Kiloniellaceae</taxon>
        <taxon>Kiloniella</taxon>
    </lineage>
</organism>
<dbReference type="AlphaFoldDB" id="A0A0M2R944"/>
<evidence type="ECO:0000313" key="1">
    <source>
        <dbReference type="EMBL" id="KKJ76500.1"/>
    </source>
</evidence>
<dbReference type="Pfam" id="PF05721">
    <property type="entry name" value="PhyH"/>
    <property type="match status" value="1"/>
</dbReference>
<dbReference type="RefSeq" id="WP_046507385.1">
    <property type="nucleotide sequence ID" value="NZ_LANI01000018.1"/>
</dbReference>
<dbReference type="STRING" id="1549748.WH95_11805"/>
<evidence type="ECO:0000313" key="2">
    <source>
        <dbReference type="Proteomes" id="UP000034491"/>
    </source>
</evidence>
<comment type="caution">
    <text evidence="1">The sequence shown here is derived from an EMBL/GenBank/DDBJ whole genome shotgun (WGS) entry which is preliminary data.</text>
</comment>
<dbReference type="Proteomes" id="UP000034491">
    <property type="component" value="Unassembled WGS sequence"/>
</dbReference>
<dbReference type="InterPro" id="IPR008775">
    <property type="entry name" value="Phytyl_CoA_dOase-like"/>
</dbReference>
<dbReference type="EMBL" id="LANI01000018">
    <property type="protein sequence ID" value="KKJ76500.1"/>
    <property type="molecule type" value="Genomic_DNA"/>
</dbReference>
<dbReference type="OrthoDB" id="2560571at2"/>
<keyword evidence="2" id="KW-1185">Reference proteome</keyword>
<gene>
    <name evidence="1" type="ORF">WH95_11805</name>
</gene>
<reference evidence="1 2" key="1">
    <citation type="submission" date="2015-03" db="EMBL/GenBank/DDBJ databases">
        <title>Genome sequence of Kiloniella sp. P1-1, isolated from the gut microflora of Pacific white shrimp, Penaeus vannamei.</title>
        <authorList>
            <person name="Shao Z."/>
            <person name="Wang L."/>
            <person name="Li X."/>
        </authorList>
    </citation>
    <scope>NUCLEOTIDE SEQUENCE [LARGE SCALE GENOMIC DNA]</scope>
    <source>
        <strain evidence="1 2">P1-1</strain>
    </source>
</reference>
<sequence>MLGSFNDEGVFFAKKIIPNDLINGLLEEIITLSQEEKTVRGGQDDLFSAAEYSLLELLQSVPADEYFALLRAIKSSVWVRQIATCSGVVEMARKLLNSSHISQRGNPVLHLTGDRFQLSDKSLAAPWHQDWPALRSSKRTLVVWVPLGGAENSGALKFKLGSHKAGLIKTSEIEAVYEIDPDEIQKYETVQRGVPVGDAVFFDSLTAHSSEGTQRLRMALSFRFEDLSCDEWKKRKFTSSHIDGIEKRELTDAEKNIFS</sequence>
<evidence type="ECO:0008006" key="3">
    <source>
        <dbReference type="Google" id="ProtNLM"/>
    </source>
</evidence>
<dbReference type="SUPFAM" id="SSF51197">
    <property type="entry name" value="Clavaminate synthase-like"/>
    <property type="match status" value="1"/>
</dbReference>